<evidence type="ECO:0000256" key="1">
    <source>
        <dbReference type="SAM" id="MobiDB-lite"/>
    </source>
</evidence>
<protein>
    <submittedName>
        <fullName evidence="5">Integumentary mucin A.1</fullName>
    </submittedName>
</protein>
<dbReference type="SMART" id="SM00494">
    <property type="entry name" value="ChtBD2"/>
    <property type="match status" value="2"/>
</dbReference>
<organism evidence="4 5">
    <name type="scientific">Musca domestica</name>
    <name type="common">House fly</name>
    <dbReference type="NCBI Taxonomy" id="7370"/>
    <lineage>
        <taxon>Eukaryota</taxon>
        <taxon>Metazoa</taxon>
        <taxon>Ecdysozoa</taxon>
        <taxon>Arthropoda</taxon>
        <taxon>Hexapoda</taxon>
        <taxon>Insecta</taxon>
        <taxon>Pterygota</taxon>
        <taxon>Neoptera</taxon>
        <taxon>Endopterygota</taxon>
        <taxon>Diptera</taxon>
        <taxon>Brachycera</taxon>
        <taxon>Muscomorpha</taxon>
        <taxon>Muscoidea</taxon>
        <taxon>Muscidae</taxon>
        <taxon>Musca</taxon>
    </lineage>
</organism>
<dbReference type="PROSITE" id="PS50940">
    <property type="entry name" value="CHIT_BIND_II"/>
    <property type="match status" value="2"/>
</dbReference>
<dbReference type="RefSeq" id="XP_019890679.2">
    <property type="nucleotide sequence ID" value="XM_020035120.2"/>
</dbReference>
<feature type="region of interest" description="Disordered" evidence="1">
    <location>
        <begin position="261"/>
        <end position="303"/>
    </location>
</feature>
<evidence type="ECO:0000259" key="3">
    <source>
        <dbReference type="PROSITE" id="PS50940"/>
    </source>
</evidence>
<dbReference type="Pfam" id="PF01607">
    <property type="entry name" value="CBM_14"/>
    <property type="match status" value="1"/>
</dbReference>
<evidence type="ECO:0000313" key="5">
    <source>
        <dbReference type="RefSeq" id="XP_019890679.2"/>
    </source>
</evidence>
<gene>
    <name evidence="5" type="primary">LOC101892310</name>
</gene>
<reference evidence="5" key="1">
    <citation type="submission" date="2025-08" db="UniProtKB">
        <authorList>
            <consortium name="RefSeq"/>
        </authorList>
    </citation>
    <scope>IDENTIFICATION</scope>
    <source>
        <strain evidence="5">Aabys</strain>
        <tissue evidence="5">Whole body</tissue>
    </source>
</reference>
<feature type="compositionally biased region" description="Low complexity" evidence="1">
    <location>
        <begin position="466"/>
        <end position="491"/>
    </location>
</feature>
<dbReference type="InterPro" id="IPR002557">
    <property type="entry name" value="Chitin-bd_dom"/>
</dbReference>
<evidence type="ECO:0000256" key="2">
    <source>
        <dbReference type="SAM" id="SignalP"/>
    </source>
</evidence>
<accession>A0A9J7DDU6</accession>
<feature type="region of interest" description="Disordered" evidence="1">
    <location>
        <begin position="315"/>
        <end position="351"/>
    </location>
</feature>
<keyword evidence="4" id="KW-1185">Reference proteome</keyword>
<dbReference type="SUPFAM" id="SSF57625">
    <property type="entry name" value="Invertebrate chitin-binding proteins"/>
    <property type="match status" value="2"/>
</dbReference>
<feature type="region of interest" description="Disordered" evidence="1">
    <location>
        <begin position="466"/>
        <end position="492"/>
    </location>
</feature>
<dbReference type="Proteomes" id="UP001652621">
    <property type="component" value="Unplaced"/>
</dbReference>
<keyword evidence="2" id="KW-0732">Signal</keyword>
<name>A0A9J7DDU6_MUSDO</name>
<dbReference type="GO" id="GO:0005576">
    <property type="term" value="C:extracellular region"/>
    <property type="evidence" value="ECO:0007669"/>
    <property type="project" value="InterPro"/>
</dbReference>
<proteinExistence type="predicted"/>
<feature type="region of interest" description="Disordered" evidence="1">
    <location>
        <begin position="180"/>
        <end position="237"/>
    </location>
</feature>
<dbReference type="OrthoDB" id="7872662at2759"/>
<dbReference type="InterPro" id="IPR036508">
    <property type="entry name" value="Chitin-bd_dom_sf"/>
</dbReference>
<dbReference type="AlphaFoldDB" id="A0A9J7DDU6"/>
<feature type="domain" description="Chitin-binding type-2" evidence="3">
    <location>
        <begin position="496"/>
        <end position="558"/>
    </location>
</feature>
<feature type="chain" id="PRO_5047472270" evidence="2">
    <location>
        <begin position="23"/>
        <end position="558"/>
    </location>
</feature>
<dbReference type="VEuPathDB" id="VectorBase:MDOMA2_002873"/>
<evidence type="ECO:0000313" key="4">
    <source>
        <dbReference type="Proteomes" id="UP001652621"/>
    </source>
</evidence>
<dbReference type="GO" id="GO:0008061">
    <property type="term" value="F:chitin binding"/>
    <property type="evidence" value="ECO:0007669"/>
    <property type="project" value="InterPro"/>
</dbReference>
<dbReference type="GeneID" id="101892310"/>
<feature type="signal peptide" evidence="2">
    <location>
        <begin position="1"/>
        <end position="22"/>
    </location>
</feature>
<sequence length="558" mass="58745">MKMKITLKLLLCAVILVVGVYADCDVCQSGNNVTCHSLNRYSPCVNGKPTEEYQTCPENYVCTSAILICYPQAHSLPASCPRIDEPPPVGTNCGICDKYKVFACLNETTIGFCFGEDAPMEGFVSYCPENTVCDITLESGFCNDKADAEPSCIPNAGENEEDDPPTTPMIITTSTIPTTTTTTIMPTTSTTIEPSITTPTTTTTTTTASTTTTTIPTTTTTEAPTSSTTISTMPTTTTTTVLPTTTTIQATTTTTVLPTTTTTTEATTTTTTLKPTTMQPTTTTTTLEPTTTTTTMQPTTTTTTLEPTTTITTMQPTTTTTTLEPTTTTTTMQPTTTTTTLESTTTTATMQPTTTTTMLPTTTTVQPTTTTTTTVPTTISTTTTITTTTMLPTPSGPRTPTEICLDTGKTGFFPPDDDPTCTKFVVCYGDPLKGLLNSCSAGQFFDPEAKFCSTVIPPGCPADGPTTVSTTTVPTTTTTTTTTTTAATPAVPRDPNEICADAGTTGSYKTDDDVTCTKYVLCYLMSGKISGLIKSCPSGEYFHPVNRICSAEKPEGCP</sequence>
<dbReference type="KEGG" id="mde:101892310"/>
<feature type="domain" description="Chitin-binding type-2" evidence="3">
    <location>
        <begin position="401"/>
        <end position="462"/>
    </location>
</feature>